<sequence length="163" mass="17338">MWSPDRRSLVLAGLAALTGCGFRPSFGTGAPATRLLNRIQFAEPAGREGYVLVRQLETRLGRASAPDLRLEYAIGIYEEAMGITSTNTTSRFNLVGNVTFTLSRLGTGEQIAAGKVDSFTGYSATGSTVATRAANDDARDRLMVILADQLTTRLIALAPSLPA</sequence>
<gene>
    <name evidence="1" type="ORF">GLS40_00875</name>
</gene>
<dbReference type="RefSeq" id="WP_160380714.1">
    <property type="nucleotide sequence ID" value="NZ_WNXQ01000001.1"/>
</dbReference>
<dbReference type="PROSITE" id="PS51257">
    <property type="entry name" value="PROKAR_LIPOPROTEIN"/>
    <property type="match status" value="1"/>
</dbReference>
<comment type="caution">
    <text evidence="1">The sequence shown here is derived from an EMBL/GenBank/DDBJ whole genome shotgun (WGS) entry which is preliminary data.</text>
</comment>
<accession>A0A844WBD1</accession>
<dbReference type="EMBL" id="WNXQ01000001">
    <property type="protein sequence ID" value="MWB76570.1"/>
    <property type="molecule type" value="Genomic_DNA"/>
</dbReference>
<dbReference type="InterPro" id="IPR007485">
    <property type="entry name" value="LPS_assembly_LptE"/>
</dbReference>
<protein>
    <recommendedName>
        <fullName evidence="3">LPS-assembly lipoprotein</fullName>
    </recommendedName>
</protein>
<dbReference type="GO" id="GO:0043165">
    <property type="term" value="P:Gram-negative-bacterium-type cell outer membrane assembly"/>
    <property type="evidence" value="ECO:0007669"/>
    <property type="project" value="InterPro"/>
</dbReference>
<evidence type="ECO:0000313" key="1">
    <source>
        <dbReference type="EMBL" id="MWB76570.1"/>
    </source>
</evidence>
<evidence type="ECO:0008006" key="3">
    <source>
        <dbReference type="Google" id="ProtNLM"/>
    </source>
</evidence>
<dbReference type="Gene3D" id="3.30.160.150">
    <property type="entry name" value="Lipoprotein like domain"/>
    <property type="match status" value="1"/>
</dbReference>
<proteinExistence type="predicted"/>
<name>A0A844WBD1_9RHOB</name>
<dbReference type="GO" id="GO:0019867">
    <property type="term" value="C:outer membrane"/>
    <property type="evidence" value="ECO:0007669"/>
    <property type="project" value="InterPro"/>
</dbReference>
<evidence type="ECO:0000313" key="2">
    <source>
        <dbReference type="Proteomes" id="UP000443843"/>
    </source>
</evidence>
<dbReference type="AlphaFoldDB" id="A0A844WBD1"/>
<organism evidence="1 2">
    <name type="scientific">Pseudooceanicola pacificus</name>
    <dbReference type="NCBI Taxonomy" id="2676438"/>
    <lineage>
        <taxon>Bacteria</taxon>
        <taxon>Pseudomonadati</taxon>
        <taxon>Pseudomonadota</taxon>
        <taxon>Alphaproteobacteria</taxon>
        <taxon>Rhodobacterales</taxon>
        <taxon>Paracoccaceae</taxon>
        <taxon>Pseudooceanicola</taxon>
    </lineage>
</organism>
<keyword evidence="2" id="KW-1185">Reference proteome</keyword>
<dbReference type="Pfam" id="PF04390">
    <property type="entry name" value="LptE"/>
    <property type="match status" value="1"/>
</dbReference>
<dbReference type="Proteomes" id="UP000443843">
    <property type="component" value="Unassembled WGS sequence"/>
</dbReference>
<reference evidence="1 2" key="1">
    <citation type="submission" date="2019-11" db="EMBL/GenBank/DDBJ databases">
        <title>Pseudooceanicola pacifica sp. nov., isolated from deep-sea sediment of the Pacific Ocean.</title>
        <authorList>
            <person name="Lyu L."/>
        </authorList>
    </citation>
    <scope>NUCLEOTIDE SEQUENCE [LARGE SCALE GENOMIC DNA]</scope>
    <source>
        <strain evidence="1 2">216_PA32_1</strain>
    </source>
</reference>